<sequence>MKKLFAILCLAGSTSFLATSCDSNTGGTTTTATQDSEHMDGAQSDAVNTVPNDTTGTAATEKTQKNVGNSETRGETNDSKSSTTKNVVVKDSAQ</sequence>
<proteinExistence type="predicted"/>
<accession>A0ABP8G288</accession>
<name>A0ABP8G288_9BACT</name>
<evidence type="ECO:0000256" key="2">
    <source>
        <dbReference type="SAM" id="SignalP"/>
    </source>
</evidence>
<dbReference type="EMBL" id="BAABGX010000003">
    <property type="protein sequence ID" value="GAA4315862.1"/>
    <property type="molecule type" value="Genomic_DNA"/>
</dbReference>
<feature type="chain" id="PRO_5045392769" description="Entericidin" evidence="2">
    <location>
        <begin position="19"/>
        <end position="94"/>
    </location>
</feature>
<feature type="compositionally biased region" description="Polar residues" evidence="1">
    <location>
        <begin position="45"/>
        <end position="71"/>
    </location>
</feature>
<reference evidence="4" key="1">
    <citation type="journal article" date="2019" name="Int. J. Syst. Evol. Microbiol.">
        <title>The Global Catalogue of Microorganisms (GCM) 10K type strain sequencing project: providing services to taxonomists for standard genome sequencing and annotation.</title>
        <authorList>
            <consortium name="The Broad Institute Genomics Platform"/>
            <consortium name="The Broad Institute Genome Sequencing Center for Infectious Disease"/>
            <person name="Wu L."/>
            <person name="Ma J."/>
        </authorList>
    </citation>
    <scope>NUCLEOTIDE SEQUENCE [LARGE SCALE GENOMIC DNA]</scope>
    <source>
        <strain evidence="4">JCM 17917</strain>
    </source>
</reference>
<evidence type="ECO:0000256" key="1">
    <source>
        <dbReference type="SAM" id="MobiDB-lite"/>
    </source>
</evidence>
<evidence type="ECO:0000313" key="3">
    <source>
        <dbReference type="EMBL" id="GAA4315862.1"/>
    </source>
</evidence>
<feature type="region of interest" description="Disordered" evidence="1">
    <location>
        <begin position="21"/>
        <end position="94"/>
    </location>
</feature>
<dbReference type="PROSITE" id="PS51257">
    <property type="entry name" value="PROKAR_LIPOPROTEIN"/>
    <property type="match status" value="1"/>
</dbReference>
<dbReference type="RefSeq" id="WP_345169562.1">
    <property type="nucleotide sequence ID" value="NZ_BAABGX010000003.1"/>
</dbReference>
<evidence type="ECO:0000313" key="4">
    <source>
        <dbReference type="Proteomes" id="UP001501844"/>
    </source>
</evidence>
<feature type="signal peptide" evidence="2">
    <location>
        <begin position="1"/>
        <end position="18"/>
    </location>
</feature>
<dbReference type="Proteomes" id="UP001501844">
    <property type="component" value="Unassembled WGS sequence"/>
</dbReference>
<organism evidence="3 4">
    <name type="scientific">Nibribacter koreensis</name>
    <dbReference type="NCBI Taxonomy" id="1084519"/>
    <lineage>
        <taxon>Bacteria</taxon>
        <taxon>Pseudomonadati</taxon>
        <taxon>Bacteroidota</taxon>
        <taxon>Cytophagia</taxon>
        <taxon>Cytophagales</taxon>
        <taxon>Hymenobacteraceae</taxon>
        <taxon>Nibribacter</taxon>
    </lineage>
</organism>
<protein>
    <recommendedName>
        <fullName evidence="5">Entericidin</fullName>
    </recommendedName>
</protein>
<evidence type="ECO:0008006" key="5">
    <source>
        <dbReference type="Google" id="ProtNLM"/>
    </source>
</evidence>
<gene>
    <name evidence="3" type="ORF">GCM10023183_36830</name>
</gene>
<comment type="caution">
    <text evidence="3">The sequence shown here is derived from an EMBL/GenBank/DDBJ whole genome shotgun (WGS) entry which is preliminary data.</text>
</comment>
<keyword evidence="2" id="KW-0732">Signal</keyword>
<keyword evidence="4" id="KW-1185">Reference proteome</keyword>